<evidence type="ECO:0000313" key="6">
    <source>
        <dbReference type="EMBL" id="KAK4081962.1"/>
    </source>
</evidence>
<feature type="region of interest" description="Disordered" evidence="3">
    <location>
        <begin position="709"/>
        <end position="792"/>
    </location>
</feature>
<feature type="compositionally biased region" description="Basic and acidic residues" evidence="3">
    <location>
        <begin position="777"/>
        <end position="787"/>
    </location>
</feature>
<dbReference type="Gene3D" id="3.30.1370.10">
    <property type="entry name" value="K Homology domain, type 1"/>
    <property type="match status" value="3"/>
</dbReference>
<feature type="domain" description="K Homology" evidence="5">
    <location>
        <begin position="886"/>
        <end position="957"/>
    </location>
</feature>
<protein>
    <recommendedName>
        <fullName evidence="5">K Homology domain-containing protein</fullName>
    </recommendedName>
</protein>
<keyword evidence="2" id="KW-0694">RNA-binding</keyword>
<feature type="signal peptide" evidence="4">
    <location>
        <begin position="1"/>
        <end position="25"/>
    </location>
</feature>
<feature type="region of interest" description="Disordered" evidence="3">
    <location>
        <begin position="1062"/>
        <end position="1114"/>
    </location>
</feature>
<feature type="region of interest" description="Disordered" evidence="3">
    <location>
        <begin position="395"/>
        <end position="505"/>
    </location>
</feature>
<dbReference type="Proteomes" id="UP001287286">
    <property type="component" value="Unassembled WGS sequence"/>
</dbReference>
<evidence type="ECO:0000256" key="3">
    <source>
        <dbReference type="SAM" id="MobiDB-lite"/>
    </source>
</evidence>
<feature type="compositionally biased region" description="Basic and acidic residues" evidence="3">
    <location>
        <begin position="734"/>
        <end position="756"/>
    </location>
</feature>
<sequence>MFAFQALAWTRGRFCLALWPCAVNGGGVRRVWSLPMAPVDGPNHLHHHAAVASNRTPPGGMESLIRVAIRALILAVDNLFPSAGAVLTEAPRAPPHDLVLAFVLDNDLGAHGRGRERNVGKRLRLSRRWQSARFRQGRATVWWEGERIEVCPRHEPREAVVLSIGRGHVMGGLVATESCRSRASGGDTHGRASQYPYLHQRPGKLGYLGALCLRLVPARACTKEVGSRTTEVTSHSAVNSRALGSMLDGEALACAVRPPCATQRRQCRAHHQEQYEGAGSAITERGPQSPQSRGRAWALAVFGGALGGAGAGVGVGVGVGTLQYGSLMGTLVYPVGNARFFPAARRRLTSKAEQMHEYACVDLGVHQQMLRYLWDRAPPCQTTLFLPHVLGGRKARQGKRAGQASQASKVQPRPTDARQVEQVKSKRMAWNAAASARGYSGGATAPGARKNRLPKLRRGSWRRRSPRAHAVTQPSSFSPALIEVRRSSSATRRRRQPSPLSCLPSRADVLRPASNLATASPAPICANAFVTLARLRALTTTTSSHKFALAAVVQLQTLRSRLNRGRRPNKTHLDAVAKDKPINLLAAPEPRVLLASEKAFVVPQPDIQSILAALAAQRPPATTPSQTPPGAPGHGYPAPSSTQPGSYPGAPPPPAGPPGYGGSGLPAPAASGNVDLSAIRPVNSGTMSFDDIVSQARAFAAEKGATSYDRPLVYGSDSRNSDRAYRRSRSRSPPRGEYHRDERRGAHGRDYGRDRSYSPPPRGRTFSPRAGGGGGGGRDRSPLRGGDDNSETIQIESSLVGLIIGRQGENLRRIEAESNCRVQFLAPTDAGSHRQCRISGPRARRAEVKAAINRIIEDSGMGALNRPQQEKPRDQGRGGSAALREGEDHMQIMVPDRTVGLIIGRGGETIRDLQERSGCHINIVGESKSVNGLRPVNLIGTVEAAARAKDFIMEIVDSDTRGDGPAAKKAPGAERNDRPPRDIGGGGPDKLNDSIYVPSDAVGMIIGKGGETIRDMQNATGCKINVAQSSGPGEVQREIALIGSRDSIERAKLAIDEKVEAVRQKSGGGGGGGGGGRGRGYQDLDRSSYSQPGPSASTNQAASQAPAGDASDPYAQYGGYQNYVALWYQSLMYQQQQQGGQGAPAGAPAPGAQ</sequence>
<evidence type="ECO:0000256" key="4">
    <source>
        <dbReference type="SAM" id="SignalP"/>
    </source>
</evidence>
<evidence type="ECO:0000256" key="2">
    <source>
        <dbReference type="PROSITE-ProRule" id="PRU00117"/>
    </source>
</evidence>
<feature type="domain" description="K Homology" evidence="5">
    <location>
        <begin position="787"/>
        <end position="857"/>
    </location>
</feature>
<dbReference type="SUPFAM" id="SSF54791">
    <property type="entry name" value="Eukaryotic type KH-domain (KH-domain type I)"/>
    <property type="match status" value="3"/>
</dbReference>
<evidence type="ECO:0000313" key="7">
    <source>
        <dbReference type="Proteomes" id="UP001287286"/>
    </source>
</evidence>
<feature type="compositionally biased region" description="Basic and acidic residues" evidence="3">
    <location>
        <begin position="971"/>
        <end position="981"/>
    </location>
</feature>
<feature type="compositionally biased region" description="Polar residues" evidence="3">
    <location>
        <begin position="1087"/>
        <end position="1103"/>
    </location>
</feature>
<feature type="compositionally biased region" description="Low complexity" evidence="3">
    <location>
        <begin position="634"/>
        <end position="648"/>
    </location>
</feature>
<dbReference type="CDD" id="cd00105">
    <property type="entry name" value="KH-I"/>
    <property type="match status" value="1"/>
</dbReference>
<feature type="compositionally biased region" description="Basic residues" evidence="3">
    <location>
        <begin position="449"/>
        <end position="467"/>
    </location>
</feature>
<name>A0ABR0BJN7_PURLI</name>
<dbReference type="PANTHER" id="PTHR10288">
    <property type="entry name" value="KH DOMAIN CONTAINING RNA BINDING PROTEIN"/>
    <property type="match status" value="1"/>
</dbReference>
<keyword evidence="1" id="KW-0677">Repeat</keyword>
<dbReference type="InterPro" id="IPR004088">
    <property type="entry name" value="KH_dom_type_1"/>
</dbReference>
<feature type="compositionally biased region" description="Basic and acidic residues" evidence="3">
    <location>
        <begin position="415"/>
        <end position="424"/>
    </location>
</feature>
<dbReference type="PROSITE" id="PS50084">
    <property type="entry name" value="KH_TYPE_1"/>
    <property type="match status" value="3"/>
</dbReference>
<evidence type="ECO:0000259" key="5">
    <source>
        <dbReference type="SMART" id="SM00322"/>
    </source>
</evidence>
<dbReference type="InterPro" id="IPR004087">
    <property type="entry name" value="KH_dom"/>
</dbReference>
<dbReference type="InterPro" id="IPR036612">
    <property type="entry name" value="KH_dom_type_1_sf"/>
</dbReference>
<gene>
    <name evidence="6" type="ORF">Purlil1_11463</name>
</gene>
<keyword evidence="7" id="KW-1185">Reference proteome</keyword>
<accession>A0ABR0BJN7</accession>
<dbReference type="SMART" id="SM00322">
    <property type="entry name" value="KH"/>
    <property type="match status" value="3"/>
</dbReference>
<feature type="region of interest" description="Disordered" evidence="3">
    <location>
        <begin position="272"/>
        <end position="291"/>
    </location>
</feature>
<feature type="region of interest" description="Disordered" evidence="3">
    <location>
        <begin position="859"/>
        <end position="886"/>
    </location>
</feature>
<feature type="compositionally biased region" description="Gly residues" evidence="3">
    <location>
        <begin position="1066"/>
        <end position="1079"/>
    </location>
</feature>
<proteinExistence type="predicted"/>
<feature type="compositionally biased region" description="Low complexity" evidence="3">
    <location>
        <begin position="432"/>
        <end position="445"/>
    </location>
</feature>
<keyword evidence="4" id="KW-0732">Signal</keyword>
<dbReference type="Pfam" id="PF00013">
    <property type="entry name" value="KH_1"/>
    <property type="match status" value="3"/>
</dbReference>
<feature type="region of interest" description="Disordered" evidence="3">
    <location>
        <begin position="616"/>
        <end position="668"/>
    </location>
</feature>
<organism evidence="6 7">
    <name type="scientific">Purpureocillium lilacinum</name>
    <name type="common">Paecilomyces lilacinus</name>
    <dbReference type="NCBI Taxonomy" id="33203"/>
    <lineage>
        <taxon>Eukaryota</taxon>
        <taxon>Fungi</taxon>
        <taxon>Dikarya</taxon>
        <taxon>Ascomycota</taxon>
        <taxon>Pezizomycotina</taxon>
        <taxon>Sordariomycetes</taxon>
        <taxon>Hypocreomycetidae</taxon>
        <taxon>Hypocreales</taxon>
        <taxon>Ophiocordycipitaceae</taxon>
        <taxon>Purpureocillium</taxon>
    </lineage>
</organism>
<reference evidence="6 7" key="1">
    <citation type="journal article" date="2024" name="Microbiol. Resour. Announc.">
        <title>Genome annotations for the ascomycete fungi Trichoderma harzianum, Trichoderma aggressivum, and Purpureocillium lilacinum.</title>
        <authorList>
            <person name="Beijen E.P.W."/>
            <person name="Ohm R.A."/>
        </authorList>
    </citation>
    <scope>NUCLEOTIDE SEQUENCE [LARGE SCALE GENOMIC DNA]</scope>
    <source>
        <strain evidence="6 7">CBS 150709</strain>
    </source>
</reference>
<feature type="domain" description="K Homology" evidence="5">
    <location>
        <begin position="989"/>
        <end position="1060"/>
    </location>
</feature>
<feature type="chain" id="PRO_5047442884" description="K Homology domain-containing protein" evidence="4">
    <location>
        <begin position="26"/>
        <end position="1153"/>
    </location>
</feature>
<comment type="caution">
    <text evidence="6">The sequence shown here is derived from an EMBL/GenBank/DDBJ whole genome shotgun (WGS) entry which is preliminary data.</text>
</comment>
<evidence type="ECO:0000256" key="1">
    <source>
        <dbReference type="ARBA" id="ARBA00022737"/>
    </source>
</evidence>
<dbReference type="EMBL" id="JAWRVI010000069">
    <property type="protein sequence ID" value="KAK4081962.1"/>
    <property type="molecule type" value="Genomic_DNA"/>
</dbReference>
<feature type="region of interest" description="Disordered" evidence="3">
    <location>
        <begin position="958"/>
        <end position="994"/>
    </location>
</feature>